<gene>
    <name evidence="4" type="ORF">CCHR01_15197</name>
</gene>
<feature type="region of interest" description="Disordered" evidence="1">
    <location>
        <begin position="1001"/>
        <end position="1173"/>
    </location>
</feature>
<dbReference type="EMBL" id="JAQOWY010000429">
    <property type="protein sequence ID" value="KAK1842184.1"/>
    <property type="molecule type" value="Genomic_DNA"/>
</dbReference>
<feature type="compositionally biased region" description="Basic and acidic residues" evidence="1">
    <location>
        <begin position="1"/>
        <end position="14"/>
    </location>
</feature>
<accession>A0AAD9A6N3</accession>
<feature type="compositionally biased region" description="Basic and acidic residues" evidence="1">
    <location>
        <begin position="322"/>
        <end position="350"/>
    </location>
</feature>
<dbReference type="GO" id="GO:0003682">
    <property type="term" value="F:chromatin binding"/>
    <property type="evidence" value="ECO:0007669"/>
    <property type="project" value="TreeGrafter"/>
</dbReference>
<feature type="region of interest" description="Disordered" evidence="1">
    <location>
        <begin position="1636"/>
        <end position="1664"/>
    </location>
</feature>
<feature type="region of interest" description="Disordered" evidence="1">
    <location>
        <begin position="1"/>
        <end position="21"/>
    </location>
</feature>
<feature type="region of interest" description="Disordered" evidence="1">
    <location>
        <begin position="1546"/>
        <end position="1572"/>
    </location>
</feature>
<protein>
    <submittedName>
        <fullName evidence="4">Viral a-type inclusion protein repeat protein</fullName>
    </submittedName>
</protein>
<feature type="region of interest" description="Disordered" evidence="1">
    <location>
        <begin position="1586"/>
        <end position="1605"/>
    </location>
</feature>
<feature type="compositionally biased region" description="Low complexity" evidence="1">
    <location>
        <begin position="1113"/>
        <end position="1123"/>
    </location>
</feature>
<dbReference type="GO" id="GO:0000793">
    <property type="term" value="C:condensed chromosome"/>
    <property type="evidence" value="ECO:0007669"/>
    <property type="project" value="TreeGrafter"/>
</dbReference>
<dbReference type="PROSITE" id="PS50913">
    <property type="entry name" value="GRIP"/>
    <property type="match status" value="1"/>
</dbReference>
<dbReference type="Gene3D" id="1.10.287.1490">
    <property type="match status" value="1"/>
</dbReference>
<dbReference type="GO" id="GO:0000785">
    <property type="term" value="C:chromatin"/>
    <property type="evidence" value="ECO:0007669"/>
    <property type="project" value="TreeGrafter"/>
</dbReference>
<keyword evidence="2" id="KW-1133">Transmembrane helix</keyword>
<feature type="region of interest" description="Disordered" evidence="1">
    <location>
        <begin position="1509"/>
        <end position="1529"/>
    </location>
</feature>
<dbReference type="InterPro" id="IPR019273">
    <property type="entry name" value="Lunapark_Znf"/>
</dbReference>
<dbReference type="GO" id="GO:0007076">
    <property type="term" value="P:mitotic chromosome condensation"/>
    <property type="evidence" value="ECO:0007669"/>
    <property type="project" value="TreeGrafter"/>
</dbReference>
<name>A0AAD9A6N3_9PEZI</name>
<keyword evidence="2" id="KW-0812">Transmembrane</keyword>
<organism evidence="4 5">
    <name type="scientific">Colletotrichum chrysophilum</name>
    <dbReference type="NCBI Taxonomy" id="1836956"/>
    <lineage>
        <taxon>Eukaryota</taxon>
        <taxon>Fungi</taxon>
        <taxon>Dikarya</taxon>
        <taxon>Ascomycota</taxon>
        <taxon>Pezizomycotina</taxon>
        <taxon>Sordariomycetes</taxon>
        <taxon>Hypocreomycetidae</taxon>
        <taxon>Glomerellales</taxon>
        <taxon>Glomerellaceae</taxon>
        <taxon>Colletotrichum</taxon>
        <taxon>Colletotrichum gloeosporioides species complex</taxon>
    </lineage>
</organism>
<evidence type="ECO:0000256" key="1">
    <source>
        <dbReference type="SAM" id="MobiDB-lite"/>
    </source>
</evidence>
<feature type="compositionally biased region" description="Basic and acidic residues" evidence="1">
    <location>
        <begin position="824"/>
        <end position="855"/>
    </location>
</feature>
<dbReference type="SMART" id="SM00755">
    <property type="entry name" value="Grip"/>
    <property type="match status" value="1"/>
</dbReference>
<comment type="caution">
    <text evidence="4">The sequence shown here is derived from an EMBL/GenBank/DDBJ whole genome shotgun (WGS) entry which is preliminary data.</text>
</comment>
<feature type="compositionally biased region" description="Basic residues" evidence="1">
    <location>
        <begin position="1102"/>
        <end position="1112"/>
    </location>
</feature>
<evidence type="ECO:0000313" key="5">
    <source>
        <dbReference type="Proteomes" id="UP001243330"/>
    </source>
</evidence>
<feature type="compositionally biased region" description="Basic and acidic residues" evidence="1">
    <location>
        <begin position="1021"/>
        <end position="1044"/>
    </location>
</feature>
<dbReference type="Pfam" id="PF10058">
    <property type="entry name" value="Zn_ribbon_10"/>
    <property type="match status" value="1"/>
</dbReference>
<feature type="region of interest" description="Disordered" evidence="1">
    <location>
        <begin position="500"/>
        <end position="724"/>
    </location>
</feature>
<feature type="compositionally biased region" description="Basic and acidic residues" evidence="1">
    <location>
        <begin position="1001"/>
        <end position="1010"/>
    </location>
</feature>
<feature type="compositionally biased region" description="Basic and acidic residues" evidence="1">
    <location>
        <begin position="1053"/>
        <end position="1077"/>
    </location>
</feature>
<sequence length="1719" mass="191875">MTSENARKSPKLQEETDTQSVIAQETACSSAGATNLPLVAYSTLPSSSPLLLEIRGDCNKPRPGLKQLKDKAEALKAVYDKIEPQDKRHQLGELVSFFKVKSVRSPKWHPAAGRSSQQLTDALTQLLVSAFQKLGPTFSHRIEQVQLLRLGRQVRHNSWQLGKCLFDIGTWSHLFFFTMVSFWPWRGEDSSPASFEKTLSALSAKITDTQGRLDGARNTSRRIRVLWSLYLAFAYLVYSIVIFLVVGWNGMGMWEWVGVCGGPVVIYLTRTTVTAFFNYRIDTLSNRLKEQQADRAKTIQKLKDATKYDTTLELLEKYGGGENKKQKQKQGADAEEKKQRQQAPRQHEGGRTNMPPPPTANIQRPSAGSPPPGMPQGFQQQRLSPSPQPNGLEPSEEFAPNAYSGGHVPPPPPQSQQFVQVDGVNSSHWYDRIMDLLLGEDETASKNRIVLICAHCRLVNGQAPPGTKSLSELGTWRCMGCGAKNGEMDEGKRIMREVLGSRAPSSDVSVGEEFKSSDDEVSSVEIKEEDADDDVHGAGAKTTGRQGASGSKKRKGKGGKSPPSVLTLPQTLGEHLEQRSWLRTPRIKGAIDRTIAEEQARQEQARKALGPDSGTPRRSDSTSRGNQSPARRPRPKKNVSQDNTKDGESPSNPDPAVFEAAFALDDSEEPSRAGTPKPPTMEDKTDEKKEKVEEAGQNGDEKKEGEAGSATAAPAAAPELSPEVRTKLRKLEKLEKTYPELLRSYRIAHGRATSIEPFERVLKEHTSVGSIREPDALVEYLDSLKQKEQMIMDEYKRVSVEKDEFKKKFEAAEKEVETLKKEVEELKAAKPEPAADKAETKEQVDAATDTKDDGSVKSPDPNAAKSPLQQALGIFSPKQKPQEPEADKDKPDDAGDFFSYDEEAPKYEADVAAKEEEIEKLKTEVTSLKTELASAKKSSDDLTESLEKITKEASELRDEAAVKNSLQTQLDARNTEIKTLTERLETSQKQLKDVESKLKGELETATKDAKAAQSKLSEANTRADKGEARVKEVLASKAEVEKKIATLNTQIETVKKEKAENEKKIDELTKKLEKHSEPVPATPTTPAPTETPAAGAGGASKNNKKNKKKKKGGAAAAPAPAAGTAEQPSPAEESKESDTEALEAEITRLKEEVSTKDSQIERLTKQRKTEEDLREEIDTLRDELTDIGQEHVVAKEKIKNLEIEKKELQTRIEELEKELGSSANDAKATEKLQSEFDNLQREYDDLKTKSSTLQSDLGAAQQLAQSRFKDLTELREVLQKAQPEMKSLRQDSAALKTAKDELSAKNTELRNLEKKEKDLKADVARTQRLAADRETEIKSLREKLTNETNNRLRLEDAQRVSGRDLRRSEAEKVELSAKQEKAAQELQKVQEEANKLRPRVKELEDEVEKLQKEKKSLQDEADLKTQQYTNAQGLLGSMRDQTAELTIQLKEARSQSESLEEELAEIQKHLTERTREAERMRGLLADVDERADSKVREMRARMEAAIEERDRIEDESSTLARRKTRETEELKQKIRDLERDIKMLSGEKEELERKEREWRKRREELEAVEEKAEAEVNEMRAAVSDIQSTLDASEQQVRDAEKQKSDLRRLLEESKQRFDKVNKELKTVQAKLGASVTSGRSSVESSRSGGLNGTGSPAPGGASASTADSLYLKTILLQFLEQKDNKLREQLVPVLGRILKFDKTDEQKWKAAIQHITVR</sequence>
<keyword evidence="2" id="KW-0472">Membrane</keyword>
<feature type="region of interest" description="Disordered" evidence="1">
    <location>
        <begin position="319"/>
        <end position="417"/>
    </location>
</feature>
<feature type="region of interest" description="Disordered" evidence="1">
    <location>
        <begin position="824"/>
        <end position="908"/>
    </location>
</feature>
<feature type="transmembrane region" description="Helical" evidence="2">
    <location>
        <begin position="227"/>
        <end position="250"/>
    </location>
</feature>
<evidence type="ECO:0000313" key="4">
    <source>
        <dbReference type="EMBL" id="KAK1842184.1"/>
    </source>
</evidence>
<reference evidence="4" key="1">
    <citation type="submission" date="2023-01" db="EMBL/GenBank/DDBJ databases">
        <title>Colletotrichum chrysophilum M932 genome sequence.</title>
        <authorList>
            <person name="Baroncelli R."/>
        </authorList>
    </citation>
    <scope>NUCLEOTIDE SEQUENCE</scope>
    <source>
        <strain evidence="4">M932</strain>
    </source>
</reference>
<feature type="compositionally biased region" description="Acidic residues" evidence="1">
    <location>
        <begin position="519"/>
        <end position="533"/>
    </location>
</feature>
<dbReference type="PANTHER" id="PTHR43941:SF1">
    <property type="entry name" value="STRUCTURAL MAINTENANCE OF CHROMOSOMES PROTEIN 2"/>
    <property type="match status" value="1"/>
</dbReference>
<feature type="compositionally biased region" description="Basic and acidic residues" evidence="1">
    <location>
        <begin position="1596"/>
        <end position="1605"/>
    </location>
</feature>
<dbReference type="GO" id="GO:0000796">
    <property type="term" value="C:condensin complex"/>
    <property type="evidence" value="ECO:0007669"/>
    <property type="project" value="TreeGrafter"/>
</dbReference>
<evidence type="ECO:0000256" key="2">
    <source>
        <dbReference type="SAM" id="Phobius"/>
    </source>
</evidence>
<feature type="compositionally biased region" description="Basic and acidic residues" evidence="1">
    <location>
        <begin position="589"/>
        <end position="606"/>
    </location>
</feature>
<feature type="compositionally biased region" description="Basic and acidic residues" evidence="1">
    <location>
        <begin position="880"/>
        <end position="893"/>
    </location>
</feature>
<feature type="compositionally biased region" description="Polar residues" evidence="1">
    <location>
        <begin position="1586"/>
        <end position="1595"/>
    </location>
</feature>
<proteinExistence type="predicted"/>
<keyword evidence="5" id="KW-1185">Reference proteome</keyword>
<dbReference type="Pfam" id="PF01465">
    <property type="entry name" value="GRIP"/>
    <property type="match status" value="1"/>
</dbReference>
<dbReference type="InterPro" id="IPR000237">
    <property type="entry name" value="GRIP_dom"/>
</dbReference>
<dbReference type="PANTHER" id="PTHR43941">
    <property type="entry name" value="STRUCTURAL MAINTENANCE OF CHROMOSOMES PROTEIN 2"/>
    <property type="match status" value="1"/>
</dbReference>
<dbReference type="Proteomes" id="UP001243330">
    <property type="component" value="Unassembled WGS sequence"/>
</dbReference>
<feature type="compositionally biased region" description="Basic and acidic residues" evidence="1">
    <location>
        <begin position="680"/>
        <end position="706"/>
    </location>
</feature>
<evidence type="ECO:0000259" key="3">
    <source>
        <dbReference type="PROSITE" id="PS50913"/>
    </source>
</evidence>
<feature type="domain" description="GRIP" evidence="3">
    <location>
        <begin position="1662"/>
        <end position="1712"/>
    </location>
</feature>
<feature type="compositionally biased region" description="Low complexity" evidence="1">
    <location>
        <begin position="707"/>
        <end position="721"/>
    </location>
</feature>
<feature type="compositionally biased region" description="Basic and acidic residues" evidence="1">
    <location>
        <begin position="1145"/>
        <end position="1173"/>
    </location>
</feature>